<dbReference type="GeneID" id="4355732"/>
<dbReference type="VEuPathDB" id="FungiDB:ATEG_00969"/>
<name>Q0CZB5_ASPTN</name>
<dbReference type="HOGENOM" id="CLU_1170452_0_0_1"/>
<sequence length="237" mass="26747">MANITTKEMWEKVKRYFGDGHVPGSAPLGFDMHICKIDGLSTPSKATSTGINGSVYGVEISEPSMSLFSVSSPHCSCFDVATVIKHIEEYLTTAPDNHPNDFTITSWKNDIDVEDANLYAMRDAVCWWTHWTGTLRPENYWKQMYAAFSTILDDVQIPPTSIADGSYRCLGHTWADCKQGLIDEGVPPTWVELAEMCLWREALLQYFEKIDQVYCLLKAKTTLMTQYRTLTGYGISE</sequence>
<dbReference type="AlphaFoldDB" id="Q0CZB5"/>
<dbReference type="RefSeq" id="XP_001211055.1">
    <property type="nucleotide sequence ID" value="XM_001211055.1"/>
</dbReference>
<dbReference type="Proteomes" id="UP000007963">
    <property type="component" value="Unassembled WGS sequence"/>
</dbReference>
<organism evidence="1 2">
    <name type="scientific">Aspergillus terreus (strain NIH 2624 / FGSC A1156)</name>
    <dbReference type="NCBI Taxonomy" id="341663"/>
    <lineage>
        <taxon>Eukaryota</taxon>
        <taxon>Fungi</taxon>
        <taxon>Dikarya</taxon>
        <taxon>Ascomycota</taxon>
        <taxon>Pezizomycotina</taxon>
        <taxon>Eurotiomycetes</taxon>
        <taxon>Eurotiomycetidae</taxon>
        <taxon>Eurotiales</taxon>
        <taxon>Aspergillaceae</taxon>
        <taxon>Aspergillus</taxon>
        <taxon>Aspergillus subgen. Circumdati</taxon>
    </lineage>
</organism>
<dbReference type="EMBL" id="CH476594">
    <property type="protein sequence ID" value="EAU39615.1"/>
    <property type="molecule type" value="Genomic_DNA"/>
</dbReference>
<dbReference type="OrthoDB" id="4658148at2759"/>
<proteinExistence type="predicted"/>
<protein>
    <submittedName>
        <fullName evidence="1">Uncharacterized protein</fullName>
    </submittedName>
</protein>
<accession>Q0CZB5</accession>
<evidence type="ECO:0000313" key="2">
    <source>
        <dbReference type="Proteomes" id="UP000007963"/>
    </source>
</evidence>
<gene>
    <name evidence="1" type="ORF">ATEG_00969</name>
</gene>
<evidence type="ECO:0000313" key="1">
    <source>
        <dbReference type="EMBL" id="EAU39615.1"/>
    </source>
</evidence>
<reference evidence="2" key="1">
    <citation type="submission" date="2005-09" db="EMBL/GenBank/DDBJ databases">
        <title>Annotation of the Aspergillus terreus NIH2624 genome.</title>
        <authorList>
            <person name="Birren B.W."/>
            <person name="Lander E.S."/>
            <person name="Galagan J.E."/>
            <person name="Nusbaum C."/>
            <person name="Devon K."/>
            <person name="Henn M."/>
            <person name="Ma L.-J."/>
            <person name="Jaffe D.B."/>
            <person name="Butler J."/>
            <person name="Alvarez P."/>
            <person name="Gnerre S."/>
            <person name="Grabherr M."/>
            <person name="Kleber M."/>
            <person name="Mauceli E.W."/>
            <person name="Brockman W."/>
            <person name="Rounsley S."/>
            <person name="Young S.K."/>
            <person name="LaButti K."/>
            <person name="Pushparaj V."/>
            <person name="DeCaprio D."/>
            <person name="Crawford M."/>
            <person name="Koehrsen M."/>
            <person name="Engels R."/>
            <person name="Montgomery P."/>
            <person name="Pearson M."/>
            <person name="Howarth C."/>
            <person name="Larson L."/>
            <person name="Luoma S."/>
            <person name="White J."/>
            <person name="Alvarado L."/>
            <person name="Kodira C.D."/>
            <person name="Zeng Q."/>
            <person name="Oleary S."/>
            <person name="Yandava C."/>
            <person name="Denning D.W."/>
            <person name="Nierman W.C."/>
            <person name="Milne T."/>
            <person name="Madden K."/>
        </authorList>
    </citation>
    <scope>NUCLEOTIDE SEQUENCE [LARGE SCALE GENOMIC DNA]</scope>
    <source>
        <strain evidence="2">NIH 2624 / FGSC A1156</strain>
    </source>
</reference>
<dbReference type="OMA" id="HICEMKR"/>